<evidence type="ECO:0000313" key="1">
    <source>
        <dbReference type="EMBL" id="EYF07165.1"/>
    </source>
</evidence>
<proteinExistence type="predicted"/>
<dbReference type="RefSeq" id="WP_156040596.1">
    <property type="nucleotide sequence ID" value="NZ_ASRX01000011.1"/>
</dbReference>
<dbReference type="OrthoDB" id="5521833at2"/>
<dbReference type="EMBL" id="ASRX01000011">
    <property type="protein sequence ID" value="EYF07165.1"/>
    <property type="molecule type" value="Genomic_DNA"/>
</dbReference>
<dbReference type="Proteomes" id="UP000019678">
    <property type="component" value="Unassembled WGS sequence"/>
</dbReference>
<name>A0A017TEB6_9BACT</name>
<dbReference type="STRING" id="1192034.CAP_0644"/>
<dbReference type="AlphaFoldDB" id="A0A017TEB6"/>
<reference evidence="1 2" key="1">
    <citation type="submission" date="2013-05" db="EMBL/GenBank/DDBJ databases">
        <title>Genome assembly of Chondromyces apiculatus DSM 436.</title>
        <authorList>
            <person name="Sharma G."/>
            <person name="Khatri I."/>
            <person name="Kaur C."/>
            <person name="Mayilraj S."/>
            <person name="Subramanian S."/>
        </authorList>
    </citation>
    <scope>NUCLEOTIDE SEQUENCE [LARGE SCALE GENOMIC DNA]</scope>
    <source>
        <strain evidence="1 2">DSM 436</strain>
    </source>
</reference>
<comment type="caution">
    <text evidence="1">The sequence shown here is derived from an EMBL/GenBank/DDBJ whole genome shotgun (WGS) entry which is preliminary data.</text>
</comment>
<accession>A0A017TEB6</accession>
<gene>
    <name evidence="1" type="ORF">CAP_0644</name>
</gene>
<organism evidence="1 2">
    <name type="scientific">Chondromyces apiculatus DSM 436</name>
    <dbReference type="NCBI Taxonomy" id="1192034"/>
    <lineage>
        <taxon>Bacteria</taxon>
        <taxon>Pseudomonadati</taxon>
        <taxon>Myxococcota</taxon>
        <taxon>Polyangia</taxon>
        <taxon>Polyangiales</taxon>
        <taxon>Polyangiaceae</taxon>
        <taxon>Chondromyces</taxon>
    </lineage>
</organism>
<keyword evidence="2" id="KW-1185">Reference proteome</keyword>
<protein>
    <submittedName>
        <fullName evidence="1">Uncharacterized protein</fullName>
    </submittedName>
</protein>
<evidence type="ECO:0000313" key="2">
    <source>
        <dbReference type="Proteomes" id="UP000019678"/>
    </source>
</evidence>
<sequence length="170" mass="18678">MPTAIRGMGERTGVVVQTIHTRWTKQSRGQPQADARNATPEVLDLEAARPESAVSAGIAWHDVVCDEAWGFTPRGRYVVLPARSGQFHGVDVAWTGEGAAVAVFGRRCFVASEGETGVVIYNGTEDVIEDGWRATRYHKMVFRVGVGVTWAPGLFRGPVDHERRMMRDLA</sequence>